<evidence type="ECO:0000256" key="6">
    <source>
        <dbReference type="ARBA" id="ARBA00022695"/>
    </source>
</evidence>
<comment type="function">
    <text evidence="1 11">Catalyzes the reversible adenylation of nicotinate mononucleotide (NaMN) to nicotinic acid adenine dinucleotide (NaAD).</text>
</comment>
<evidence type="ECO:0000256" key="3">
    <source>
        <dbReference type="ARBA" id="ARBA00009014"/>
    </source>
</evidence>
<evidence type="ECO:0000256" key="1">
    <source>
        <dbReference type="ARBA" id="ARBA00002324"/>
    </source>
</evidence>
<dbReference type="AlphaFoldDB" id="A0A1G9EEJ5"/>
<dbReference type="PANTHER" id="PTHR39321:SF3">
    <property type="entry name" value="PHOSPHOPANTETHEINE ADENYLYLTRANSFERASE"/>
    <property type="match status" value="1"/>
</dbReference>
<keyword evidence="6 11" id="KW-0548">Nucleotidyltransferase</keyword>
<dbReference type="HAMAP" id="MF_00244">
    <property type="entry name" value="NaMN_adenylyltr"/>
    <property type="match status" value="1"/>
</dbReference>
<evidence type="ECO:0000256" key="5">
    <source>
        <dbReference type="ARBA" id="ARBA00022679"/>
    </source>
</evidence>
<evidence type="ECO:0000313" key="13">
    <source>
        <dbReference type="EMBL" id="SDK74536.1"/>
    </source>
</evidence>
<evidence type="ECO:0000256" key="11">
    <source>
        <dbReference type="HAMAP-Rule" id="MF_00244"/>
    </source>
</evidence>
<evidence type="ECO:0000256" key="10">
    <source>
        <dbReference type="ARBA" id="ARBA00048721"/>
    </source>
</evidence>
<dbReference type="OrthoDB" id="5295945at2"/>
<evidence type="ECO:0000313" key="14">
    <source>
        <dbReference type="Proteomes" id="UP000199053"/>
    </source>
</evidence>
<dbReference type="UniPathway" id="UPA00253">
    <property type="reaction ID" value="UER00332"/>
</dbReference>
<dbReference type="GO" id="GO:0004515">
    <property type="term" value="F:nicotinate-nucleotide adenylyltransferase activity"/>
    <property type="evidence" value="ECO:0007669"/>
    <property type="project" value="UniProtKB-UniRule"/>
</dbReference>
<accession>A0A1G9EEJ5</accession>
<dbReference type="InterPro" id="IPR005248">
    <property type="entry name" value="NadD/NMNAT"/>
</dbReference>
<evidence type="ECO:0000259" key="12">
    <source>
        <dbReference type="Pfam" id="PF01467"/>
    </source>
</evidence>
<dbReference type="CDD" id="cd02165">
    <property type="entry name" value="NMNAT"/>
    <property type="match status" value="1"/>
</dbReference>
<dbReference type="NCBIfam" id="TIGR00482">
    <property type="entry name" value="nicotinate (nicotinamide) nucleotide adenylyltransferase"/>
    <property type="match status" value="1"/>
</dbReference>
<dbReference type="STRING" id="246191.SAMN05660337_1077"/>
<dbReference type="Gene3D" id="3.40.50.620">
    <property type="entry name" value="HUPs"/>
    <property type="match status" value="1"/>
</dbReference>
<gene>
    <name evidence="11" type="primary">nadD</name>
    <name evidence="13" type="ORF">SAMN05660337_1077</name>
</gene>
<evidence type="ECO:0000256" key="2">
    <source>
        <dbReference type="ARBA" id="ARBA00005019"/>
    </source>
</evidence>
<evidence type="ECO:0000256" key="4">
    <source>
        <dbReference type="ARBA" id="ARBA00022642"/>
    </source>
</evidence>
<comment type="catalytic activity">
    <reaction evidence="10 11">
        <text>nicotinate beta-D-ribonucleotide + ATP + H(+) = deamido-NAD(+) + diphosphate</text>
        <dbReference type="Rhea" id="RHEA:22860"/>
        <dbReference type="ChEBI" id="CHEBI:15378"/>
        <dbReference type="ChEBI" id="CHEBI:30616"/>
        <dbReference type="ChEBI" id="CHEBI:33019"/>
        <dbReference type="ChEBI" id="CHEBI:57502"/>
        <dbReference type="ChEBI" id="CHEBI:58437"/>
        <dbReference type="EC" id="2.7.7.18"/>
    </reaction>
</comment>
<dbReference type="InterPro" id="IPR014729">
    <property type="entry name" value="Rossmann-like_a/b/a_fold"/>
</dbReference>
<dbReference type="Pfam" id="PF01467">
    <property type="entry name" value="CTP_transf_like"/>
    <property type="match status" value="1"/>
</dbReference>
<evidence type="ECO:0000256" key="7">
    <source>
        <dbReference type="ARBA" id="ARBA00022741"/>
    </source>
</evidence>
<dbReference type="NCBIfam" id="NF000840">
    <property type="entry name" value="PRK00071.1-3"/>
    <property type="match status" value="1"/>
</dbReference>
<reference evidence="14" key="1">
    <citation type="submission" date="2016-10" db="EMBL/GenBank/DDBJ databases">
        <authorList>
            <person name="Varghese N."/>
            <person name="Submissions S."/>
        </authorList>
    </citation>
    <scope>NUCLEOTIDE SEQUENCE [LARGE SCALE GENOMIC DNA]</scope>
    <source>
        <strain evidence="14">DSM 16995</strain>
    </source>
</reference>
<sequence>MKIGLFGGSFNPVHNTHIDVASAVMKRLGLDQVLFVPAGNPYHKKCGTMLPAELRFELIQRAVDGLDNFDVCDIDMSSTGPTYTVQTLKEALKRYPEDELYFLMGQDAFNSLPGWKDWEKIPLLANIVAVSRGKSDAGEMTLLLKKIFTDIDNTDTNEWKLKDGKSVYIIDDFDFKISSTFVRKVWREGGDISLYVPAAVADYVKGKADEFNKYWGLEEYS</sequence>
<dbReference type="NCBIfam" id="TIGR00125">
    <property type="entry name" value="cyt_tran_rel"/>
    <property type="match status" value="1"/>
</dbReference>
<keyword evidence="5 11" id="KW-0808">Transferase</keyword>
<dbReference type="EC" id="2.7.7.18" evidence="11"/>
<dbReference type="Proteomes" id="UP000199053">
    <property type="component" value="Unassembled WGS sequence"/>
</dbReference>
<dbReference type="RefSeq" id="WP_092159040.1">
    <property type="nucleotide sequence ID" value="NZ_FNGA01000002.1"/>
</dbReference>
<comment type="similarity">
    <text evidence="3 11">Belongs to the NadD family.</text>
</comment>
<comment type="pathway">
    <text evidence="2 11">Cofactor biosynthesis; NAD(+) biosynthesis; deamido-NAD(+) from nicotinate D-ribonucleotide: step 1/1.</text>
</comment>
<keyword evidence="4 11" id="KW-0662">Pyridine nucleotide biosynthesis</keyword>
<organism evidence="13 14">
    <name type="scientific">Maridesulfovibrio ferrireducens</name>
    <dbReference type="NCBI Taxonomy" id="246191"/>
    <lineage>
        <taxon>Bacteria</taxon>
        <taxon>Pseudomonadati</taxon>
        <taxon>Thermodesulfobacteriota</taxon>
        <taxon>Desulfovibrionia</taxon>
        <taxon>Desulfovibrionales</taxon>
        <taxon>Desulfovibrionaceae</taxon>
        <taxon>Maridesulfovibrio</taxon>
    </lineage>
</organism>
<protein>
    <recommendedName>
        <fullName evidence="11">Probable nicotinate-nucleotide adenylyltransferase</fullName>
        <ecNumber evidence="11">2.7.7.18</ecNumber>
    </recommendedName>
    <alternativeName>
        <fullName evidence="11">Deamido-NAD(+) diphosphorylase</fullName>
    </alternativeName>
    <alternativeName>
        <fullName evidence="11">Deamido-NAD(+) pyrophosphorylase</fullName>
    </alternativeName>
    <alternativeName>
        <fullName evidence="11">Nicotinate mononucleotide adenylyltransferase</fullName>
        <shortName evidence="11">NaMN adenylyltransferase</shortName>
    </alternativeName>
</protein>
<feature type="domain" description="Cytidyltransferase-like" evidence="12">
    <location>
        <begin position="5"/>
        <end position="184"/>
    </location>
</feature>
<name>A0A1G9EEJ5_9BACT</name>
<keyword evidence="14" id="KW-1185">Reference proteome</keyword>
<keyword evidence="8 11" id="KW-0067">ATP-binding</keyword>
<dbReference type="GO" id="GO:0009435">
    <property type="term" value="P:NAD+ biosynthetic process"/>
    <property type="evidence" value="ECO:0007669"/>
    <property type="project" value="UniProtKB-UniRule"/>
</dbReference>
<dbReference type="InterPro" id="IPR004821">
    <property type="entry name" value="Cyt_trans-like"/>
</dbReference>
<keyword evidence="7 11" id="KW-0547">Nucleotide-binding</keyword>
<dbReference type="PANTHER" id="PTHR39321">
    <property type="entry name" value="NICOTINATE-NUCLEOTIDE ADENYLYLTRANSFERASE-RELATED"/>
    <property type="match status" value="1"/>
</dbReference>
<proteinExistence type="inferred from homology"/>
<dbReference type="SUPFAM" id="SSF52374">
    <property type="entry name" value="Nucleotidylyl transferase"/>
    <property type="match status" value="1"/>
</dbReference>
<keyword evidence="9 11" id="KW-0520">NAD</keyword>
<dbReference type="GO" id="GO:0005524">
    <property type="term" value="F:ATP binding"/>
    <property type="evidence" value="ECO:0007669"/>
    <property type="project" value="UniProtKB-KW"/>
</dbReference>
<evidence type="ECO:0000256" key="9">
    <source>
        <dbReference type="ARBA" id="ARBA00023027"/>
    </source>
</evidence>
<evidence type="ECO:0000256" key="8">
    <source>
        <dbReference type="ARBA" id="ARBA00022840"/>
    </source>
</evidence>
<dbReference type="EMBL" id="FNGA01000002">
    <property type="protein sequence ID" value="SDK74536.1"/>
    <property type="molecule type" value="Genomic_DNA"/>
</dbReference>